<name>A0A4U6Q833_9ACTN</name>
<sequence length="134" mass="13184">MIADPIGAATTVDPDADAVPAGTSVATGRPVSPVVHGVDVDALAAAVRGCPAVADLDPGRAVQSVATYLPGRQVGGIRVTDTGATVQFVLRWGASVSEAASQIRSAAGDLTGGRPIDLVVSAVTDPPTATVATD</sequence>
<dbReference type="Proteomes" id="UP000306985">
    <property type="component" value="Unassembled WGS sequence"/>
</dbReference>
<evidence type="ECO:0000313" key="2">
    <source>
        <dbReference type="Proteomes" id="UP000306985"/>
    </source>
</evidence>
<dbReference type="OrthoDB" id="5195799at2"/>
<dbReference type="EMBL" id="SZZH01000009">
    <property type="protein sequence ID" value="TKV55984.1"/>
    <property type="molecule type" value="Genomic_DNA"/>
</dbReference>
<proteinExistence type="predicted"/>
<reference evidence="1 2" key="1">
    <citation type="submission" date="2019-05" db="EMBL/GenBank/DDBJ databases">
        <title>Nakamurella sp. N5BH11, whole genome shotgun sequence.</title>
        <authorList>
            <person name="Tuo L."/>
        </authorList>
    </citation>
    <scope>NUCLEOTIDE SEQUENCE [LARGE SCALE GENOMIC DNA]</scope>
    <source>
        <strain evidence="1 2">N5BH11</strain>
    </source>
</reference>
<dbReference type="AlphaFoldDB" id="A0A4U6Q833"/>
<accession>A0A4U6Q833</accession>
<comment type="caution">
    <text evidence="1">The sequence shown here is derived from an EMBL/GenBank/DDBJ whole genome shotgun (WGS) entry which is preliminary data.</text>
</comment>
<keyword evidence="2" id="KW-1185">Reference proteome</keyword>
<dbReference type="RefSeq" id="WP_137451877.1">
    <property type="nucleotide sequence ID" value="NZ_SZZH01000009.1"/>
</dbReference>
<gene>
    <name evidence="1" type="ORF">FDO65_21835</name>
</gene>
<evidence type="ECO:0000313" key="1">
    <source>
        <dbReference type="EMBL" id="TKV55984.1"/>
    </source>
</evidence>
<organism evidence="1 2">
    <name type="scientific">Nakamurella flava</name>
    <dbReference type="NCBI Taxonomy" id="2576308"/>
    <lineage>
        <taxon>Bacteria</taxon>
        <taxon>Bacillati</taxon>
        <taxon>Actinomycetota</taxon>
        <taxon>Actinomycetes</taxon>
        <taxon>Nakamurellales</taxon>
        <taxon>Nakamurellaceae</taxon>
        <taxon>Nakamurella</taxon>
    </lineage>
</organism>
<protein>
    <submittedName>
        <fullName evidence="1">Asp23/Gls24 family envelope stress response protein</fullName>
    </submittedName>
</protein>